<accession>A0A1T4SPC0</accession>
<reference evidence="2" key="1">
    <citation type="submission" date="2017-02" db="EMBL/GenBank/DDBJ databases">
        <authorList>
            <person name="Varghese N."/>
            <person name="Submissions S."/>
        </authorList>
    </citation>
    <scope>NUCLEOTIDE SEQUENCE [LARGE SCALE GENOMIC DNA]</scope>
    <source>
        <strain evidence="2">DSM 22224</strain>
    </source>
</reference>
<dbReference type="STRING" id="634771.SAMN04488128_103205"/>
<name>A0A1T4SPC0_9BACT</name>
<dbReference type="AlphaFoldDB" id="A0A1T4SPC0"/>
<dbReference type="EMBL" id="FUWZ01000003">
    <property type="protein sequence ID" value="SKA30023.1"/>
    <property type="molecule type" value="Genomic_DNA"/>
</dbReference>
<sequence>MTLLQIRQLLVNAADQMYLAHQFQEAAFSAHENDFESFEDYAKHLDYNVFMCEQSKAAADKLMEQANAANLALTAKKLAA</sequence>
<dbReference type="RefSeq" id="WP_078670574.1">
    <property type="nucleotide sequence ID" value="NZ_FUWZ01000003.1"/>
</dbReference>
<proteinExistence type="predicted"/>
<gene>
    <name evidence="1" type="ORF">SAMN04488128_103205</name>
</gene>
<organism evidence="1 2">
    <name type="scientific">Chitinophaga eiseniae</name>
    <dbReference type="NCBI Taxonomy" id="634771"/>
    <lineage>
        <taxon>Bacteria</taxon>
        <taxon>Pseudomonadati</taxon>
        <taxon>Bacteroidota</taxon>
        <taxon>Chitinophagia</taxon>
        <taxon>Chitinophagales</taxon>
        <taxon>Chitinophagaceae</taxon>
        <taxon>Chitinophaga</taxon>
    </lineage>
</organism>
<keyword evidence="2" id="KW-1185">Reference proteome</keyword>
<dbReference type="Proteomes" id="UP000190367">
    <property type="component" value="Unassembled WGS sequence"/>
</dbReference>
<evidence type="ECO:0000313" key="2">
    <source>
        <dbReference type="Proteomes" id="UP000190367"/>
    </source>
</evidence>
<evidence type="ECO:0000313" key="1">
    <source>
        <dbReference type="EMBL" id="SKA30023.1"/>
    </source>
</evidence>
<protein>
    <submittedName>
        <fullName evidence="1">Uncharacterized protein</fullName>
    </submittedName>
</protein>